<keyword evidence="2" id="KW-1185">Reference proteome</keyword>
<sequence>LDNSSFSEISENFGSDNDEICDLSPELINSLHFLNIKKEYNLTKKAFNDFMDTFIGNKISLY</sequence>
<dbReference type="Proteomes" id="UP000789901">
    <property type="component" value="Unassembled WGS sequence"/>
</dbReference>
<name>A0ABN7WB97_GIGMA</name>
<dbReference type="EMBL" id="CAJVQB010037210">
    <property type="protein sequence ID" value="CAG8824978.1"/>
    <property type="molecule type" value="Genomic_DNA"/>
</dbReference>
<organism evidence="1 2">
    <name type="scientific">Gigaspora margarita</name>
    <dbReference type="NCBI Taxonomy" id="4874"/>
    <lineage>
        <taxon>Eukaryota</taxon>
        <taxon>Fungi</taxon>
        <taxon>Fungi incertae sedis</taxon>
        <taxon>Mucoromycota</taxon>
        <taxon>Glomeromycotina</taxon>
        <taxon>Glomeromycetes</taxon>
        <taxon>Diversisporales</taxon>
        <taxon>Gigasporaceae</taxon>
        <taxon>Gigaspora</taxon>
    </lineage>
</organism>
<comment type="caution">
    <text evidence="1">The sequence shown here is derived from an EMBL/GenBank/DDBJ whole genome shotgun (WGS) entry which is preliminary data.</text>
</comment>
<reference evidence="1 2" key="1">
    <citation type="submission" date="2021-06" db="EMBL/GenBank/DDBJ databases">
        <authorList>
            <person name="Kallberg Y."/>
            <person name="Tangrot J."/>
            <person name="Rosling A."/>
        </authorList>
    </citation>
    <scope>NUCLEOTIDE SEQUENCE [LARGE SCALE GENOMIC DNA]</scope>
    <source>
        <strain evidence="1 2">120-4 pot B 10/14</strain>
    </source>
</reference>
<accession>A0ABN7WB97</accession>
<feature type="non-terminal residue" evidence="1">
    <location>
        <position position="1"/>
    </location>
</feature>
<evidence type="ECO:0000313" key="1">
    <source>
        <dbReference type="EMBL" id="CAG8824978.1"/>
    </source>
</evidence>
<evidence type="ECO:0000313" key="2">
    <source>
        <dbReference type="Proteomes" id="UP000789901"/>
    </source>
</evidence>
<gene>
    <name evidence="1" type="ORF">GMARGA_LOCUS28721</name>
</gene>
<proteinExistence type="predicted"/>
<protein>
    <submittedName>
        <fullName evidence="1">4621_t:CDS:1</fullName>
    </submittedName>
</protein>